<evidence type="ECO:0000256" key="1">
    <source>
        <dbReference type="SAM" id="SignalP"/>
    </source>
</evidence>
<protein>
    <submittedName>
        <fullName evidence="2">Uncharacterized protein</fullName>
    </submittedName>
</protein>
<dbReference type="EMBL" id="LT629973">
    <property type="protein sequence ID" value="SEI01049.1"/>
    <property type="molecule type" value="Genomic_DNA"/>
</dbReference>
<dbReference type="STRING" id="1679444.PYTT_2536"/>
<proteinExistence type="predicted"/>
<evidence type="ECO:0000313" key="2">
    <source>
        <dbReference type="EMBL" id="SEI01049.1"/>
    </source>
</evidence>
<name>A0A1H6MR05_9BACT</name>
<dbReference type="RefSeq" id="WP_141675784.1">
    <property type="nucleotide sequence ID" value="NZ_LIGX01000020.1"/>
</dbReference>
<dbReference type="AlphaFoldDB" id="A0A1H6MR05"/>
<accession>A0A1H6MR05</accession>
<keyword evidence="3" id="KW-1185">Reference proteome</keyword>
<dbReference type="KEGG" id="agl:PYTT_2536"/>
<keyword evidence="1" id="KW-0732">Signal</keyword>
<dbReference type="PROSITE" id="PS51257">
    <property type="entry name" value="PROKAR_LIPOPROTEIN"/>
    <property type="match status" value="1"/>
</dbReference>
<organism evidence="2 3">
    <name type="scientific">Akkermansia glycaniphila</name>
    <dbReference type="NCBI Taxonomy" id="1679444"/>
    <lineage>
        <taxon>Bacteria</taxon>
        <taxon>Pseudomonadati</taxon>
        <taxon>Verrucomicrobiota</taxon>
        <taxon>Verrucomicrobiia</taxon>
        <taxon>Verrucomicrobiales</taxon>
        <taxon>Akkermansiaceae</taxon>
        <taxon>Akkermansia</taxon>
    </lineage>
</organism>
<feature type="signal peptide" evidence="1">
    <location>
        <begin position="1"/>
        <end position="20"/>
    </location>
</feature>
<evidence type="ECO:0000313" key="3">
    <source>
        <dbReference type="Proteomes" id="UP000176204"/>
    </source>
</evidence>
<sequence>MTRSLRLACCILGASCLLTTASSCHYLRSSEKIAEIGRERLVYGPIEDKCLYRLDGKYYMKRRVHTYKRIPEWTGSIFMAELNPTLYQRMAEQEAPRYVYMECSPKEVDRFLTKNGDGFTRSNDHDETTSYYADDLGQTLGYPLPIPDAQFDQRKASKIPIKWYHPEENRKVDGRIFFGHLDTLRTLKSTVDMPESFRSLESPEHASHDYRFSPQRIVSQPDRATWFQQGICVLDKIAVDYPASVILTLIQYRLWAD</sequence>
<gene>
    <name evidence="2" type="ORF">PYTT_2536</name>
</gene>
<dbReference type="Proteomes" id="UP000176204">
    <property type="component" value="Chromosome I"/>
</dbReference>
<feature type="chain" id="PRO_5009604604" evidence="1">
    <location>
        <begin position="21"/>
        <end position="257"/>
    </location>
</feature>
<reference evidence="3" key="1">
    <citation type="submission" date="2016-09" db="EMBL/GenBank/DDBJ databases">
        <authorList>
            <person name="Koehorst J."/>
        </authorList>
    </citation>
    <scope>NUCLEOTIDE SEQUENCE [LARGE SCALE GENOMIC DNA]</scope>
</reference>